<reference evidence="5" key="1">
    <citation type="journal article" date="2004" name="Environ. Microbiol.">
        <title>The genome of Desulfotalea psychrophila, a sulfate-reducing bacterium from permanently cold Arctic sediments.</title>
        <authorList>
            <person name="Rabus R."/>
            <person name="Ruepp A."/>
            <person name="Frickey T."/>
            <person name="Rattei T."/>
            <person name="Fartmann B."/>
            <person name="Stark M."/>
            <person name="Bauer M."/>
            <person name="Zibat A."/>
            <person name="Lombardot T."/>
            <person name="Becker I."/>
            <person name="Amann J."/>
            <person name="Gellner K."/>
            <person name="Teeling H."/>
            <person name="Leuschner W.D."/>
            <person name="Gloeckner F.-O."/>
            <person name="Lupas A.N."/>
            <person name="Amann R."/>
            <person name="Klenk H.-P."/>
        </authorList>
    </citation>
    <scope>NUCLEOTIDE SEQUENCE [LARGE SCALE GENOMIC DNA]</scope>
    <source>
        <strain evidence="5">DSM 12343 / LSv54</strain>
    </source>
</reference>
<dbReference type="Pfam" id="PF01593">
    <property type="entry name" value="Amino_oxidase"/>
    <property type="match status" value="1"/>
</dbReference>
<dbReference type="HOGENOM" id="CLU_558772_0_0_7"/>
<dbReference type="PANTHER" id="PTHR43734:SF7">
    <property type="entry name" value="4,4'-DIAPONEUROSPORENE OXYGENASE"/>
    <property type="match status" value="1"/>
</dbReference>
<evidence type="ECO:0000256" key="1">
    <source>
        <dbReference type="ARBA" id="ARBA00006046"/>
    </source>
</evidence>
<gene>
    <name evidence="4" type="ordered locus">DP2405</name>
</gene>
<organism evidence="4 5">
    <name type="scientific">Desulfotalea psychrophila (strain LSv54 / DSM 12343)</name>
    <dbReference type="NCBI Taxonomy" id="177439"/>
    <lineage>
        <taxon>Bacteria</taxon>
        <taxon>Pseudomonadati</taxon>
        <taxon>Thermodesulfobacteriota</taxon>
        <taxon>Desulfobulbia</taxon>
        <taxon>Desulfobulbales</taxon>
        <taxon>Desulfocapsaceae</taxon>
        <taxon>Desulfotalea</taxon>
    </lineage>
</organism>
<dbReference type="STRING" id="177439.DP2405"/>
<dbReference type="EMBL" id="CR522870">
    <property type="protein sequence ID" value="CAG37134.1"/>
    <property type="molecule type" value="Genomic_DNA"/>
</dbReference>
<dbReference type="InterPro" id="IPR036188">
    <property type="entry name" value="FAD/NAD-bd_sf"/>
</dbReference>
<feature type="domain" description="Amine oxidase" evidence="3">
    <location>
        <begin position="16"/>
        <end position="280"/>
    </location>
</feature>
<comment type="similarity">
    <text evidence="1">Belongs to the carotenoid/retinoid oxidoreductase family.</text>
</comment>
<accession>Q6AKJ1</accession>
<dbReference type="eggNOG" id="COG1233">
    <property type="taxonomic scope" value="Bacteria"/>
</dbReference>
<dbReference type="GO" id="GO:0016491">
    <property type="term" value="F:oxidoreductase activity"/>
    <property type="evidence" value="ECO:0007669"/>
    <property type="project" value="UniProtKB-KW"/>
</dbReference>
<proteinExistence type="inferred from homology"/>
<sequence length="472" mass="53373">METRVKVPLIIIGGGLSGLAAGVRSSRFVPEILILEKHSRLGGLNSYYYRHKNLFETGLHAITNYAEPRDKKAPLNRLLRQLKIKRELLEICPQKRSEIRFHGTNSLFFSNDFEMLQEEILQKFPQSYPLFEKMLKRLAEVDPYRPAPFTSAKKFLDESLQNPLLSQMLLCPLMYYGSSVENDMDLGQFAIMFQAIFQEGMFRPKGTIKDLLTLIEEKFRVNGGTIRKNAEVVRIIFAGKEARGVELVSGEIIECDHLLSTIGHHETMALTASPRKLPRQDARKGRLGFIETIFQIPTENSSQLPKDRTIIFYNNAEKFRYQQVETTADFASGVICFPQNFVGIEAGKHIEVRSTHLASYDLWLQLYSEGGKREKYLAAKKLVARNSARTLEDLIGKFSQNTVYQDTFTPITIERYTSKIGGAIYGSPDKIKDGDLGFDNLFLAGTDQGFLGIVGSMLSGVSIVNQHILPKL</sequence>
<dbReference type="SUPFAM" id="SSF51905">
    <property type="entry name" value="FAD/NAD(P)-binding domain"/>
    <property type="match status" value="1"/>
</dbReference>
<protein>
    <recommendedName>
        <fullName evidence="3">Amine oxidase domain-containing protein</fullName>
    </recommendedName>
</protein>
<dbReference type="Gene3D" id="3.50.50.60">
    <property type="entry name" value="FAD/NAD(P)-binding domain"/>
    <property type="match status" value="2"/>
</dbReference>
<dbReference type="KEGG" id="dps:DP2405"/>
<dbReference type="InterPro" id="IPR002937">
    <property type="entry name" value="Amino_oxidase"/>
</dbReference>
<name>Q6AKJ1_DESPS</name>
<evidence type="ECO:0000259" key="3">
    <source>
        <dbReference type="Pfam" id="PF01593"/>
    </source>
</evidence>
<keyword evidence="2" id="KW-0560">Oxidoreductase</keyword>
<evidence type="ECO:0000256" key="2">
    <source>
        <dbReference type="ARBA" id="ARBA00023002"/>
    </source>
</evidence>
<dbReference type="PANTHER" id="PTHR43734">
    <property type="entry name" value="PHYTOENE DESATURASE"/>
    <property type="match status" value="1"/>
</dbReference>
<evidence type="ECO:0000313" key="4">
    <source>
        <dbReference type="EMBL" id="CAG37134.1"/>
    </source>
</evidence>
<dbReference type="Proteomes" id="UP000000602">
    <property type="component" value="Chromosome"/>
</dbReference>
<evidence type="ECO:0000313" key="5">
    <source>
        <dbReference type="Proteomes" id="UP000000602"/>
    </source>
</evidence>
<dbReference type="AlphaFoldDB" id="Q6AKJ1"/>
<keyword evidence="5" id="KW-1185">Reference proteome</keyword>